<keyword evidence="7 8" id="KW-0472">Membrane</keyword>
<keyword evidence="3" id="KW-1003">Cell membrane</keyword>
<sequence>MRTIGILLILLFGLILQSTFFQFINIGGHYPDLVLMTLLVIGVFYEKEESWKYGLIIGVLKDVLFGGVFGMFGLAYLTTVLTVSYLGASVFKENVIAPLLMFPVGVVLSNGMLFLLRYFTGLPTALDLYLETWTIGYWMMNLAGLVLIYVIFKQLRQRGHLLDSTKM</sequence>
<dbReference type="EMBL" id="CP071444">
    <property type="protein sequence ID" value="QSX07987.1"/>
    <property type="molecule type" value="Genomic_DNA"/>
</dbReference>
<feature type="transmembrane region" description="Helical" evidence="8">
    <location>
        <begin position="95"/>
        <end position="115"/>
    </location>
</feature>
<feature type="transmembrane region" description="Helical" evidence="8">
    <location>
        <begin position="63"/>
        <end position="88"/>
    </location>
</feature>
<dbReference type="RefSeq" id="WP_207299329.1">
    <property type="nucleotide sequence ID" value="NZ_CP071444.1"/>
</dbReference>
<feature type="transmembrane region" description="Helical" evidence="8">
    <location>
        <begin position="135"/>
        <end position="152"/>
    </location>
</feature>
<accession>A0A975AH21</accession>
<evidence type="ECO:0000256" key="3">
    <source>
        <dbReference type="ARBA" id="ARBA00022475"/>
    </source>
</evidence>
<comment type="similarity">
    <text evidence="2">Belongs to the MreD family.</text>
</comment>
<dbReference type="Pfam" id="PF04093">
    <property type="entry name" value="MreD"/>
    <property type="match status" value="1"/>
</dbReference>
<evidence type="ECO:0000256" key="2">
    <source>
        <dbReference type="ARBA" id="ARBA00007776"/>
    </source>
</evidence>
<dbReference type="GO" id="GO:0008360">
    <property type="term" value="P:regulation of cell shape"/>
    <property type="evidence" value="ECO:0007669"/>
    <property type="project" value="UniProtKB-KW"/>
</dbReference>
<dbReference type="AlphaFoldDB" id="A0A975AH21"/>
<evidence type="ECO:0000256" key="7">
    <source>
        <dbReference type="ARBA" id="ARBA00023136"/>
    </source>
</evidence>
<evidence type="ECO:0000256" key="5">
    <source>
        <dbReference type="ARBA" id="ARBA00022960"/>
    </source>
</evidence>
<evidence type="ECO:0000256" key="6">
    <source>
        <dbReference type="ARBA" id="ARBA00022989"/>
    </source>
</evidence>
<evidence type="ECO:0000256" key="4">
    <source>
        <dbReference type="ARBA" id="ARBA00022692"/>
    </source>
</evidence>
<dbReference type="Proteomes" id="UP000663499">
    <property type="component" value="Chromosome"/>
</dbReference>
<reference evidence="9" key="1">
    <citation type="submission" date="2021-03" db="EMBL/GenBank/DDBJ databases">
        <title>Alkalibacter marinus sp. nov., isolated from tidal flat sediment.</title>
        <authorList>
            <person name="Namirimu T."/>
            <person name="Yang J.-A."/>
            <person name="Yang S.-H."/>
            <person name="Kim Y.-J."/>
            <person name="Kwon K.K."/>
        </authorList>
    </citation>
    <scope>NUCLEOTIDE SEQUENCE</scope>
    <source>
        <strain evidence="9">ES005</strain>
    </source>
</reference>
<keyword evidence="5" id="KW-0133">Cell shape</keyword>
<keyword evidence="4 8" id="KW-0812">Transmembrane</keyword>
<keyword evidence="6 8" id="KW-1133">Transmembrane helix</keyword>
<dbReference type="GO" id="GO:0005886">
    <property type="term" value="C:plasma membrane"/>
    <property type="evidence" value="ECO:0007669"/>
    <property type="project" value="UniProtKB-SubCell"/>
</dbReference>
<protein>
    <submittedName>
        <fullName evidence="9">Rod shape-determining protein MreD</fullName>
    </submittedName>
</protein>
<keyword evidence="10" id="KW-1185">Reference proteome</keyword>
<dbReference type="KEGG" id="alka:J0B03_09260"/>
<organism evidence="9 10">
    <name type="scientific">Alkalibacter rhizosphaerae</name>
    <dbReference type="NCBI Taxonomy" id="2815577"/>
    <lineage>
        <taxon>Bacteria</taxon>
        <taxon>Bacillati</taxon>
        <taxon>Bacillota</taxon>
        <taxon>Clostridia</taxon>
        <taxon>Eubacteriales</taxon>
        <taxon>Eubacteriaceae</taxon>
        <taxon>Alkalibacter</taxon>
    </lineage>
</organism>
<name>A0A975AH21_9FIRM</name>
<dbReference type="NCBIfam" id="TIGR03426">
    <property type="entry name" value="shape_MreD"/>
    <property type="match status" value="1"/>
</dbReference>
<comment type="subcellular location">
    <subcellularLocation>
        <location evidence="1">Cell membrane</location>
        <topology evidence="1">Multi-pass membrane protein</topology>
    </subcellularLocation>
</comment>
<evidence type="ECO:0000256" key="8">
    <source>
        <dbReference type="SAM" id="Phobius"/>
    </source>
</evidence>
<evidence type="ECO:0000256" key="1">
    <source>
        <dbReference type="ARBA" id="ARBA00004651"/>
    </source>
</evidence>
<evidence type="ECO:0000313" key="10">
    <source>
        <dbReference type="Proteomes" id="UP000663499"/>
    </source>
</evidence>
<dbReference type="InterPro" id="IPR007227">
    <property type="entry name" value="Cell_shape_determining_MreD"/>
</dbReference>
<gene>
    <name evidence="9" type="primary">mreD</name>
    <name evidence="9" type="ORF">J0B03_09260</name>
</gene>
<proteinExistence type="inferred from homology"/>
<evidence type="ECO:0000313" key="9">
    <source>
        <dbReference type="EMBL" id="QSX07987.1"/>
    </source>
</evidence>